<organism evidence="12 13">
    <name type="scientific">Meganyctiphanes norvegica</name>
    <name type="common">Northern krill</name>
    <name type="synonym">Thysanopoda norvegica</name>
    <dbReference type="NCBI Taxonomy" id="48144"/>
    <lineage>
        <taxon>Eukaryota</taxon>
        <taxon>Metazoa</taxon>
        <taxon>Ecdysozoa</taxon>
        <taxon>Arthropoda</taxon>
        <taxon>Crustacea</taxon>
        <taxon>Multicrustacea</taxon>
        <taxon>Malacostraca</taxon>
        <taxon>Eumalacostraca</taxon>
        <taxon>Eucarida</taxon>
        <taxon>Euphausiacea</taxon>
        <taxon>Euphausiidae</taxon>
        <taxon>Meganyctiphanes</taxon>
    </lineage>
</organism>
<dbReference type="Proteomes" id="UP001497623">
    <property type="component" value="Unassembled WGS sequence"/>
</dbReference>
<gene>
    <name evidence="12" type="ORF">MNOR_LOCUS7445</name>
</gene>
<keyword evidence="4" id="KW-0808">Transferase</keyword>
<comment type="similarity">
    <text evidence="2 11">Belongs to the glycosyltransferase 31 family.</text>
</comment>
<keyword evidence="10" id="KW-0325">Glycoprotein</keyword>
<sequence length="352" mass="40951">MSSFRPQRFCGVILKCSRIWRILFIAVPWIGLTYLMILPMLEKLLAYTDYTSTNRVSDDVGNKRFQTFHHNSTKQRLRYLIEEPSLCHDSPDLFMISYVHSAVHKKENRQLIRDTWANLRYYPILRMKVFFVFGAAVSKEEQDVIEKESSQYHDIIQLDFVDSYKNLSLKGVGALQWISEHCMHAPWVLKSDDDMVINTFALQEYLAYHTKGELKGGNSFPDKIICAVWWGMTVLRGTGCAKWCVSEEEWPENSFPTYCSGSAFVIPTHLVPRLYDAYFTAPFLWVDDAYISGVLPREAGIKHRPVHSLYEMNYHLIQRNMIHGNRLFCHHPGRAASRGQWWSLILAKELNA</sequence>
<comment type="caution">
    <text evidence="12">The sequence shown here is derived from an EMBL/GenBank/DDBJ whole genome shotgun (WGS) entry which is preliminary data.</text>
</comment>
<evidence type="ECO:0000256" key="9">
    <source>
        <dbReference type="ARBA" id="ARBA00023136"/>
    </source>
</evidence>
<feature type="transmembrane region" description="Helical" evidence="11">
    <location>
        <begin position="20"/>
        <end position="41"/>
    </location>
</feature>
<dbReference type="Gene3D" id="3.90.550.50">
    <property type="match status" value="1"/>
</dbReference>
<evidence type="ECO:0000256" key="1">
    <source>
        <dbReference type="ARBA" id="ARBA00004323"/>
    </source>
</evidence>
<dbReference type="Pfam" id="PF01762">
    <property type="entry name" value="Galactosyl_T"/>
    <property type="match status" value="1"/>
</dbReference>
<dbReference type="PANTHER" id="PTHR11214:SF364">
    <property type="entry name" value="HEXOSYLTRANSFERASE"/>
    <property type="match status" value="1"/>
</dbReference>
<keyword evidence="3 11" id="KW-0328">Glycosyltransferase</keyword>
<dbReference type="FunFam" id="3.90.550.50:FF:000001">
    <property type="entry name" value="Hexosyltransferase"/>
    <property type="match status" value="1"/>
</dbReference>
<dbReference type="EC" id="2.4.1.-" evidence="11"/>
<keyword evidence="7 11" id="KW-1133">Transmembrane helix</keyword>
<dbReference type="InterPro" id="IPR002659">
    <property type="entry name" value="Glyco_trans_31"/>
</dbReference>
<dbReference type="PANTHER" id="PTHR11214">
    <property type="entry name" value="BETA-1,3-N-ACETYLGLUCOSAMINYLTRANSFERASE"/>
    <property type="match status" value="1"/>
</dbReference>
<evidence type="ECO:0000256" key="10">
    <source>
        <dbReference type="ARBA" id="ARBA00023180"/>
    </source>
</evidence>
<dbReference type="EMBL" id="CAXKWB010003283">
    <property type="protein sequence ID" value="CAL4068846.1"/>
    <property type="molecule type" value="Genomic_DNA"/>
</dbReference>
<evidence type="ECO:0000256" key="8">
    <source>
        <dbReference type="ARBA" id="ARBA00023034"/>
    </source>
</evidence>
<keyword evidence="8 11" id="KW-0333">Golgi apparatus</keyword>
<evidence type="ECO:0000256" key="4">
    <source>
        <dbReference type="ARBA" id="ARBA00022679"/>
    </source>
</evidence>
<keyword evidence="5 11" id="KW-0812">Transmembrane</keyword>
<evidence type="ECO:0000313" key="13">
    <source>
        <dbReference type="Proteomes" id="UP001497623"/>
    </source>
</evidence>
<name>A0AAV2Q1Q9_MEGNR</name>
<evidence type="ECO:0000256" key="2">
    <source>
        <dbReference type="ARBA" id="ARBA00008661"/>
    </source>
</evidence>
<evidence type="ECO:0000256" key="5">
    <source>
        <dbReference type="ARBA" id="ARBA00022692"/>
    </source>
</evidence>
<keyword evidence="6 11" id="KW-0735">Signal-anchor</keyword>
<reference evidence="12 13" key="1">
    <citation type="submission" date="2024-05" db="EMBL/GenBank/DDBJ databases">
        <authorList>
            <person name="Wallberg A."/>
        </authorList>
    </citation>
    <scope>NUCLEOTIDE SEQUENCE [LARGE SCALE GENOMIC DNA]</scope>
</reference>
<keyword evidence="9 11" id="KW-0472">Membrane</keyword>
<dbReference type="GO" id="GO:0006493">
    <property type="term" value="P:protein O-linked glycosylation"/>
    <property type="evidence" value="ECO:0007669"/>
    <property type="project" value="TreeGrafter"/>
</dbReference>
<proteinExistence type="inferred from homology"/>
<dbReference type="GO" id="GO:0000139">
    <property type="term" value="C:Golgi membrane"/>
    <property type="evidence" value="ECO:0007669"/>
    <property type="project" value="UniProtKB-SubCell"/>
</dbReference>
<evidence type="ECO:0000313" key="12">
    <source>
        <dbReference type="EMBL" id="CAL4068846.1"/>
    </source>
</evidence>
<evidence type="ECO:0000256" key="3">
    <source>
        <dbReference type="ARBA" id="ARBA00022676"/>
    </source>
</evidence>
<evidence type="ECO:0000256" key="6">
    <source>
        <dbReference type="ARBA" id="ARBA00022968"/>
    </source>
</evidence>
<dbReference type="GO" id="GO:0016758">
    <property type="term" value="F:hexosyltransferase activity"/>
    <property type="evidence" value="ECO:0007669"/>
    <property type="project" value="InterPro"/>
</dbReference>
<dbReference type="AlphaFoldDB" id="A0AAV2Q1Q9"/>
<accession>A0AAV2Q1Q9</accession>
<evidence type="ECO:0000256" key="11">
    <source>
        <dbReference type="RuleBase" id="RU363063"/>
    </source>
</evidence>
<comment type="subcellular location">
    <subcellularLocation>
        <location evidence="1 11">Golgi apparatus membrane</location>
        <topology evidence="1 11">Single-pass type II membrane protein</topology>
    </subcellularLocation>
</comment>
<protein>
    <recommendedName>
        <fullName evidence="11">Hexosyltransferase</fullName>
        <ecNumber evidence="11">2.4.1.-</ecNumber>
    </recommendedName>
</protein>
<evidence type="ECO:0000256" key="7">
    <source>
        <dbReference type="ARBA" id="ARBA00022989"/>
    </source>
</evidence>
<keyword evidence="13" id="KW-1185">Reference proteome</keyword>